<feature type="region of interest" description="Disordered" evidence="1">
    <location>
        <begin position="171"/>
        <end position="324"/>
    </location>
</feature>
<keyword evidence="3" id="KW-1185">Reference proteome</keyword>
<evidence type="ECO:0000256" key="1">
    <source>
        <dbReference type="SAM" id="MobiDB-lite"/>
    </source>
</evidence>
<feature type="compositionally biased region" description="Acidic residues" evidence="1">
    <location>
        <begin position="182"/>
        <end position="195"/>
    </location>
</feature>
<feature type="compositionally biased region" description="Pro residues" evidence="1">
    <location>
        <begin position="147"/>
        <end position="158"/>
    </location>
</feature>
<feature type="compositionally biased region" description="Low complexity" evidence="1">
    <location>
        <begin position="110"/>
        <end position="120"/>
    </location>
</feature>
<feature type="compositionally biased region" description="Basic and acidic residues" evidence="1">
    <location>
        <begin position="285"/>
        <end position="298"/>
    </location>
</feature>
<dbReference type="EMBL" id="DF849056">
    <property type="protein sequence ID" value="GAT55673.1"/>
    <property type="molecule type" value="Genomic_DNA"/>
</dbReference>
<feature type="region of interest" description="Disordered" evidence="1">
    <location>
        <begin position="46"/>
        <end position="87"/>
    </location>
</feature>
<organism evidence="2 3">
    <name type="scientific">Mycena chlorophos</name>
    <name type="common">Agaric fungus</name>
    <name type="synonym">Agaricus chlorophos</name>
    <dbReference type="NCBI Taxonomy" id="658473"/>
    <lineage>
        <taxon>Eukaryota</taxon>
        <taxon>Fungi</taxon>
        <taxon>Dikarya</taxon>
        <taxon>Basidiomycota</taxon>
        <taxon>Agaricomycotina</taxon>
        <taxon>Agaricomycetes</taxon>
        <taxon>Agaricomycetidae</taxon>
        <taxon>Agaricales</taxon>
        <taxon>Marasmiineae</taxon>
        <taxon>Mycenaceae</taxon>
        <taxon>Mycena</taxon>
    </lineage>
</organism>
<protein>
    <submittedName>
        <fullName evidence="2">Uncharacterized protein</fullName>
    </submittedName>
</protein>
<reference evidence="2" key="1">
    <citation type="submission" date="2014-09" db="EMBL/GenBank/DDBJ databases">
        <title>Genome sequence of the luminous mushroom Mycena chlorophos for searching fungal bioluminescence genes.</title>
        <authorList>
            <person name="Tanaka Y."/>
            <person name="Kasuga D."/>
            <person name="Oba Y."/>
            <person name="Hase S."/>
            <person name="Sato K."/>
            <person name="Oba Y."/>
            <person name="Sakakibara Y."/>
        </authorList>
    </citation>
    <scope>NUCLEOTIDE SEQUENCE</scope>
</reference>
<sequence>MPPARSSTRSSGPLTRSKSSLSGCRSTKATRSLDALTSEQNAFLLSLSSNNRRATGKRKSKKKCGGRLAKTSTDSDPADKPKDTLSPFTVEYLHGLRRILPRSACASLQPSLAGSAGPSSPSCPAPPHDNSGAPRPYTQYKEHKKPPPGPTLVIPGPPMWFVPTLMPVAFVPQPTPSRLDWESELELQSESEPESAEDHSAGDDSDSDDIQVDSRPINISDLEPRQIETTVYLDDQTSRGSCVSRGCGDDGLAANSPAAPIDNYDEVELPHWDPDVDATASGSKATDEVKEDNSEARSIDTIPNPSEPADEPRDSALPQDDGIQPTAIAPEMVPENLLQELEVAEPQDPWGWDWNVQEARATLASATDAWWDEAVGLWSGSGPFWDDPGAFTLVNEPPSSVLGDEQLQEDFGFGDSGLDPALRGFVDLFPEDGPMFENVEWR</sequence>
<proteinExistence type="predicted"/>
<accession>A0ABQ0LXA2</accession>
<evidence type="ECO:0000313" key="2">
    <source>
        <dbReference type="EMBL" id="GAT55673.1"/>
    </source>
</evidence>
<feature type="region of interest" description="Disordered" evidence="1">
    <location>
        <begin position="109"/>
        <end position="158"/>
    </location>
</feature>
<evidence type="ECO:0000313" key="3">
    <source>
        <dbReference type="Proteomes" id="UP000815677"/>
    </source>
</evidence>
<dbReference type="Proteomes" id="UP000815677">
    <property type="component" value="Unassembled WGS sequence"/>
</dbReference>
<feature type="region of interest" description="Disordered" evidence="1">
    <location>
        <begin position="1"/>
        <end position="28"/>
    </location>
</feature>
<feature type="compositionally biased region" description="Basic residues" evidence="1">
    <location>
        <begin position="54"/>
        <end position="65"/>
    </location>
</feature>
<gene>
    <name evidence="2" type="ORF">MCHLO_12414</name>
</gene>
<name>A0ABQ0LXA2_MYCCL</name>